<dbReference type="OrthoDB" id="5986190at2759"/>
<evidence type="ECO:0000259" key="2">
    <source>
        <dbReference type="PROSITE" id="PS50011"/>
    </source>
</evidence>
<dbReference type="InterPro" id="IPR011009">
    <property type="entry name" value="Kinase-like_dom_sf"/>
</dbReference>
<evidence type="ECO:0000313" key="4">
    <source>
        <dbReference type="Proteomes" id="UP000053617"/>
    </source>
</evidence>
<dbReference type="InterPro" id="IPR008271">
    <property type="entry name" value="Ser/Thr_kinase_AS"/>
</dbReference>
<dbReference type="PANTHER" id="PTHR34706">
    <property type="entry name" value="SLR1338 PROTEIN"/>
    <property type="match status" value="1"/>
</dbReference>
<proteinExistence type="predicted"/>
<organism evidence="3 4">
    <name type="scientific">Rhinocladiella mackenziei CBS 650.93</name>
    <dbReference type="NCBI Taxonomy" id="1442369"/>
    <lineage>
        <taxon>Eukaryota</taxon>
        <taxon>Fungi</taxon>
        <taxon>Dikarya</taxon>
        <taxon>Ascomycota</taxon>
        <taxon>Pezizomycotina</taxon>
        <taxon>Eurotiomycetes</taxon>
        <taxon>Chaetothyriomycetidae</taxon>
        <taxon>Chaetothyriales</taxon>
        <taxon>Herpotrichiellaceae</taxon>
        <taxon>Rhinocladiella</taxon>
    </lineage>
</organism>
<dbReference type="GO" id="GO:0005524">
    <property type="term" value="F:ATP binding"/>
    <property type="evidence" value="ECO:0007669"/>
    <property type="project" value="InterPro"/>
</dbReference>
<dbReference type="HOGENOM" id="CLU_005931_0_0_1"/>
<dbReference type="VEuPathDB" id="FungiDB:Z518_07209"/>
<gene>
    <name evidence="3" type="ORF">Z518_07209</name>
</gene>
<keyword evidence="4" id="KW-1185">Reference proteome</keyword>
<sequence length="871" mass="99223">MGSNQAQPTHKAEIQDFIRWIDDNSIQGLTSDSSSAPFMPQKRLTEYIRQGTRLRNLLKELFSPTDPPVHVEPDAILKNCTAVLAILVRIEYGRYIEEFVRHRELFDNHLPFLTMPANFPRSNNEGVFFKKFDEEQWRFCAHIFSRARIDDQISASYILPITSKEKIAEGGTANVFRIQIHPDYDELDPPTGDSDESHVRKHNNTYVLKTFHSRKYPAKCLYKSETAAFAYLKRSCALGNNFIGFHGSFVYNDTYNILLEYADIGSLEDYFTTISPPSTGEDILKLWTSVFGLLTAVENLHTIEAEGNWEEPVWHQDIKPDNILVCSGPSGSPYDFKFKLGDLGLAHFRKEKFRHENARKLGRGQLQSILDKDSGGTKIYGAPECYQGDDSHYSPKRAIGQSVDIWSLGCVFSEVAQWIAQGKEGLDKYRQRRMIATRKVPGHQDIGCFHDRDHVLECVNDTHESLFEHVRVSDVMMKPVIKKMVEEMLYEKEARPNATQLLCKGRKIIEKARRDLNEQRYNESLSQSPMKRPTSAKGDEVISMQDFQDRQGSKGKMRRRRRRRSSNSNQGSKMHSPHDEASFSHPVSVQNPDELPSQDQSTHLSPSPLSPPSRPPKNSKEQALPHMPTDQALFQIISAKHGHENISKECGRLLDTLGKRDHVFLIDDAASMKSHWEDVKMIATILGYFLKKYDDDGMDIYFSSSIKRFKAKTTTQLLNCLSGYELQNSSNVGSKLGEIVTEYIDTIEKYHSHKLYTLTRSRPKPLNIYVLTDGIWQPGSEAETPIRRLASTLSQLNRKQGHVGIQFIFFGEDKEAEERLKRYDSGLGLGQNEDIVDMEPARGNVLKMLVGAVNKMFDDDFGMSQSSLSST</sequence>
<evidence type="ECO:0000313" key="3">
    <source>
        <dbReference type="EMBL" id="KIX03656.1"/>
    </source>
</evidence>
<accession>A0A0D2IK91</accession>
<dbReference type="GO" id="GO:0004672">
    <property type="term" value="F:protein kinase activity"/>
    <property type="evidence" value="ECO:0007669"/>
    <property type="project" value="InterPro"/>
</dbReference>
<feature type="compositionally biased region" description="Polar residues" evidence="1">
    <location>
        <begin position="585"/>
        <end position="603"/>
    </location>
</feature>
<dbReference type="PROSITE" id="PS50011">
    <property type="entry name" value="PROTEIN_KINASE_DOM"/>
    <property type="match status" value="1"/>
</dbReference>
<dbReference type="EMBL" id="KN847479">
    <property type="protein sequence ID" value="KIX03656.1"/>
    <property type="molecule type" value="Genomic_DNA"/>
</dbReference>
<dbReference type="AlphaFoldDB" id="A0A0D2IK91"/>
<feature type="domain" description="Protein kinase" evidence="2">
    <location>
        <begin position="161"/>
        <end position="509"/>
    </location>
</feature>
<dbReference type="Proteomes" id="UP000053617">
    <property type="component" value="Unassembled WGS sequence"/>
</dbReference>
<dbReference type="SUPFAM" id="SSF56112">
    <property type="entry name" value="Protein kinase-like (PK-like)"/>
    <property type="match status" value="1"/>
</dbReference>
<evidence type="ECO:0000256" key="1">
    <source>
        <dbReference type="SAM" id="MobiDB-lite"/>
    </source>
</evidence>
<dbReference type="InterPro" id="IPR000719">
    <property type="entry name" value="Prot_kinase_dom"/>
</dbReference>
<dbReference type="Pfam" id="PF00069">
    <property type="entry name" value="Pkinase"/>
    <property type="match status" value="1"/>
</dbReference>
<dbReference type="PROSITE" id="PS00108">
    <property type="entry name" value="PROTEIN_KINASE_ST"/>
    <property type="match status" value="1"/>
</dbReference>
<feature type="compositionally biased region" description="Basic residues" evidence="1">
    <location>
        <begin position="553"/>
        <end position="565"/>
    </location>
</feature>
<feature type="region of interest" description="Disordered" evidence="1">
    <location>
        <begin position="519"/>
        <end position="624"/>
    </location>
</feature>
<dbReference type="RefSeq" id="XP_013270792.1">
    <property type="nucleotide sequence ID" value="XM_013415338.1"/>
</dbReference>
<reference evidence="3 4" key="1">
    <citation type="submission" date="2015-01" db="EMBL/GenBank/DDBJ databases">
        <title>The Genome Sequence of Rhinocladiella mackenzie CBS 650.93.</title>
        <authorList>
            <consortium name="The Broad Institute Genomics Platform"/>
            <person name="Cuomo C."/>
            <person name="de Hoog S."/>
            <person name="Gorbushina A."/>
            <person name="Stielow B."/>
            <person name="Teixiera M."/>
            <person name="Abouelleil A."/>
            <person name="Chapman S.B."/>
            <person name="Priest M."/>
            <person name="Young S.K."/>
            <person name="Wortman J."/>
            <person name="Nusbaum C."/>
            <person name="Birren B."/>
        </authorList>
    </citation>
    <scope>NUCLEOTIDE SEQUENCE [LARGE SCALE GENOMIC DNA]</scope>
    <source>
        <strain evidence="3 4">CBS 650.93</strain>
    </source>
</reference>
<protein>
    <recommendedName>
        <fullName evidence="2">Protein kinase domain-containing protein</fullName>
    </recommendedName>
</protein>
<dbReference type="GeneID" id="25295280"/>
<dbReference type="SMART" id="SM00220">
    <property type="entry name" value="S_TKc"/>
    <property type="match status" value="1"/>
</dbReference>
<dbReference type="Gene3D" id="1.10.510.10">
    <property type="entry name" value="Transferase(Phosphotransferase) domain 1"/>
    <property type="match status" value="1"/>
</dbReference>
<dbReference type="STRING" id="1442369.A0A0D2IK91"/>
<name>A0A0D2IK91_9EURO</name>
<dbReference type="PANTHER" id="PTHR34706:SF1">
    <property type="entry name" value="VWFA DOMAIN-CONTAINING PROTEIN"/>
    <property type="match status" value="1"/>
</dbReference>